<reference evidence="2 3" key="1">
    <citation type="submission" date="2024-07" db="EMBL/GenBank/DDBJ databases">
        <title>Section-level genome sequencing and comparative genomics of Aspergillus sections Usti and Cavernicolus.</title>
        <authorList>
            <consortium name="Lawrence Berkeley National Laboratory"/>
            <person name="Nybo J.L."/>
            <person name="Vesth T.C."/>
            <person name="Theobald S."/>
            <person name="Frisvad J.C."/>
            <person name="Larsen T.O."/>
            <person name="Kjaerboelling I."/>
            <person name="Rothschild-Mancinelli K."/>
            <person name="Lyhne E.K."/>
            <person name="Kogle M.E."/>
            <person name="Barry K."/>
            <person name="Clum A."/>
            <person name="Na H."/>
            <person name="Ledsgaard L."/>
            <person name="Lin J."/>
            <person name="Lipzen A."/>
            <person name="Kuo A."/>
            <person name="Riley R."/>
            <person name="Mondo S."/>
            <person name="Labutti K."/>
            <person name="Haridas S."/>
            <person name="Pangalinan J."/>
            <person name="Salamov A.A."/>
            <person name="Simmons B.A."/>
            <person name="Magnuson J.K."/>
            <person name="Chen J."/>
            <person name="Drula E."/>
            <person name="Henrissat B."/>
            <person name="Wiebenga A."/>
            <person name="Lubbers R.J."/>
            <person name="Gomes A.C."/>
            <person name="Macurrencykelacurrency M.R."/>
            <person name="Stajich J."/>
            <person name="Grigoriev I.V."/>
            <person name="Mortensen U.H."/>
            <person name="De Vries R.P."/>
            <person name="Baker S.E."/>
            <person name="Andersen M.R."/>
        </authorList>
    </citation>
    <scope>NUCLEOTIDE SEQUENCE [LARGE SCALE GENOMIC DNA]</scope>
    <source>
        <strain evidence="2 3">CBS 449.75</strain>
    </source>
</reference>
<sequence>MFRASLRSASDPVLREHVCLSCLAAGRPQARLFFSTPPSRVGPGKSANDALKTLTETLKSHSEKDPTKKKKSKKNQQPITAETQDAGAKQPPGDSTLPELQRILKRLVNQLEKHAEEKREEIKTTALEDQGFPQPPRNVVSGLVSRERGKVSAKSKKSRFKEVQTETPKVPQLSYGLQRVLFNPGVYHLRDPRSRVFNFDPYLGSVMPVTEFDFAALKDYVTSSKDDTLRNIAIKNGKKYVGSTSSMTSVLSHFHYLLSAWRPVETGLVSRDFPDNSREFTRILRAPAAVFLRYQDGIYAIDADKEHDTINILMNLGKSMEKLLTVPKSEFERYRRSHENKITPEEEQSTPEAYHYSTVGDFMMRSQLDAHDPRLPGTGMFDLKTRAAVSIRMDVRNFDKGLGYQIKSRFGQYESYDREYFDMIRSAFLKYALQVRMGRMDGIFVAFHNIQQIFGFQYISLPEMDKALHGQWDTTLGDAEFRLSLQLWNKILNKAVAKYPKRSLRFHFEARETETPCMYIFYEPVTDEEIHAIQTKNKAEIDALQNRILNLDPKEVEQDISTTADESNGVEPEDEEALSADQSEEASVESDTVPEGEKREVSAMVLTLANHVNGKRVVRPSNLTPEDSWIVEYELSELSDTKAAAGYANCKKRRKIYLGARGEDVPGRESGYIKKLRLLSKEGRAFRSEQKRLDKKRGKVVFDEVKV</sequence>
<evidence type="ECO:0000313" key="2">
    <source>
        <dbReference type="EMBL" id="KAL2863022.1"/>
    </source>
</evidence>
<dbReference type="Proteomes" id="UP001610432">
    <property type="component" value="Unassembled WGS sequence"/>
</dbReference>
<evidence type="ECO:0000313" key="3">
    <source>
        <dbReference type="Proteomes" id="UP001610432"/>
    </source>
</evidence>
<feature type="compositionally biased region" description="Acidic residues" evidence="1">
    <location>
        <begin position="571"/>
        <end position="594"/>
    </location>
</feature>
<keyword evidence="3" id="KW-1185">Reference proteome</keyword>
<accession>A0ABR4LI16</accession>
<name>A0ABR4LI16_9EURO</name>
<evidence type="ECO:0000256" key="1">
    <source>
        <dbReference type="SAM" id="MobiDB-lite"/>
    </source>
</evidence>
<feature type="region of interest" description="Disordered" evidence="1">
    <location>
        <begin position="555"/>
        <end position="598"/>
    </location>
</feature>
<dbReference type="Pfam" id="PF08634">
    <property type="entry name" value="Pet127"/>
    <property type="match status" value="1"/>
</dbReference>
<dbReference type="EMBL" id="JBFXLQ010000058">
    <property type="protein sequence ID" value="KAL2863022.1"/>
    <property type="molecule type" value="Genomic_DNA"/>
</dbReference>
<dbReference type="GeneID" id="98141604"/>
<dbReference type="InterPro" id="IPR013943">
    <property type="entry name" value="Pet127"/>
</dbReference>
<proteinExistence type="predicted"/>
<organism evidence="2 3">
    <name type="scientific">Aspergillus lucknowensis</name>
    <dbReference type="NCBI Taxonomy" id="176173"/>
    <lineage>
        <taxon>Eukaryota</taxon>
        <taxon>Fungi</taxon>
        <taxon>Dikarya</taxon>
        <taxon>Ascomycota</taxon>
        <taxon>Pezizomycotina</taxon>
        <taxon>Eurotiomycetes</taxon>
        <taxon>Eurotiomycetidae</taxon>
        <taxon>Eurotiales</taxon>
        <taxon>Aspergillaceae</taxon>
        <taxon>Aspergillus</taxon>
        <taxon>Aspergillus subgen. Nidulantes</taxon>
    </lineage>
</organism>
<feature type="region of interest" description="Disordered" evidence="1">
    <location>
        <begin position="58"/>
        <end position="96"/>
    </location>
</feature>
<protein>
    <submittedName>
        <fullName evidence="2">Mitochondrial protein Pet127-domain-containing protein</fullName>
    </submittedName>
</protein>
<feature type="region of interest" description="Disordered" evidence="1">
    <location>
        <begin position="115"/>
        <end position="158"/>
    </location>
</feature>
<dbReference type="PANTHER" id="PTHR31014">
    <property type="entry name" value="MITOCHONDRIAL TRANSLATION SYSTEM COMPONENT PET127-RELATED"/>
    <property type="match status" value="1"/>
</dbReference>
<dbReference type="RefSeq" id="XP_070882001.1">
    <property type="nucleotide sequence ID" value="XM_071026532.1"/>
</dbReference>
<gene>
    <name evidence="2" type="ORF">BJX67DRAFT_273922</name>
</gene>
<comment type="caution">
    <text evidence="2">The sequence shown here is derived from an EMBL/GenBank/DDBJ whole genome shotgun (WGS) entry which is preliminary data.</text>
</comment>
<dbReference type="PANTHER" id="PTHR31014:SF0">
    <property type="entry name" value="MITOCHONDRIAL TRANSLATION SYSTEM COMPONENT PET127-RELATED"/>
    <property type="match status" value="1"/>
</dbReference>